<reference evidence="5 6" key="2">
    <citation type="journal article" date="2021" name="Int. J. Syst. Evol. Microbiol.">
        <title>Isolation and Polyphasic Characterization of Desulfuromonas versatilis sp. Nov., an Electrogenic Bacteria Capable of Versatile Metabolism Isolated from a Graphene Oxide-Reducing Enrichment Culture.</title>
        <authorList>
            <person name="Xie L."/>
            <person name="Yoshida N."/>
            <person name="Ishii S."/>
            <person name="Meng L."/>
        </authorList>
    </citation>
    <scope>NUCLEOTIDE SEQUENCE [LARGE SCALE GENOMIC DNA]</scope>
    <source>
        <strain evidence="5 6">NIT-T3</strain>
    </source>
</reference>
<feature type="transmembrane region" description="Helical" evidence="2">
    <location>
        <begin position="72"/>
        <end position="92"/>
    </location>
</feature>
<dbReference type="InterPro" id="IPR043128">
    <property type="entry name" value="Rev_trsase/Diguanyl_cyclase"/>
</dbReference>
<reference evidence="5 6" key="1">
    <citation type="journal article" date="2016" name="C (Basel)">
        <title>Selective Growth of and Electricity Production by Marine Exoelectrogenic Bacteria in Self-Aggregated Hydrogel of Microbially Reduced Graphene Oxide.</title>
        <authorList>
            <person name="Yoshida N."/>
            <person name="Goto Y."/>
            <person name="Miyata Y."/>
        </authorList>
    </citation>
    <scope>NUCLEOTIDE SEQUENCE [LARGE SCALE GENOMIC DNA]</scope>
    <source>
        <strain evidence="5 6">NIT-T3</strain>
    </source>
</reference>
<dbReference type="InterPro" id="IPR035919">
    <property type="entry name" value="EAL_sf"/>
</dbReference>
<evidence type="ECO:0000313" key="5">
    <source>
        <dbReference type="EMBL" id="BCR03624.1"/>
    </source>
</evidence>
<dbReference type="InterPro" id="IPR029016">
    <property type="entry name" value="GAF-like_dom_sf"/>
</dbReference>
<proteinExistence type="predicted"/>
<dbReference type="InterPro" id="IPR003018">
    <property type="entry name" value="GAF"/>
</dbReference>
<sequence>MSVSTLLSVTQILAGAAIMLYSIVRSLGIRSAVPGTLRGKWLTIILLMVFFFFGYLLFVGNLVTGGLLPLELVTGTIFMGGAFFVYGVIHISDISIHEIRKKSTALEVEIAERNVRDEQRLRHQAGLEQLDRCTRRLIAAAADSPTFLETLCSGLRELVDADLALVPIGDHDGETFTYQAALGLHAEKVRRQSIPIHEGGLCGWVFQNGETLCLPDLQGDCRVKQELAQELGVTTGLIAPLFQGDQVIGGLSAFRRQRPFDATDAELLTLFSQRASIAYGNMKLLESLEQRVAERTAELEEKNLQLQRNQSRLDHLAHHDPLTDLPNRLLCQDRLEHAMAKARRSGHSVALLFLDLDRFKKINDSLGHAIGDRVLCEVARRLRGSLRESDTVARMGGDEFVIVLEMLRDGQDVSGIARKILDQLAAPVVIENHEMYLTTSIGISLHPEDGATIDDLMKAADVAMYRAKDAGRNTFQFYRPEMNARTHELLLLEGRLRRAIDEGHLVLHYQPQFDLGSRRLVGFEALLRWQPPGEPMISPADFIPLAEDSGLIVPIGEWVLRTACAQNLAWQRQGFSPVRMAVNISPRQFRQSSFIETVDQVLRQSGLDSGWLELEITESCAMENVEATIESLAHLKKRGIHLAIDDFGTGFSSLNYLKRFPISKLKIDRSFVRDINHDPNDAAIAASVIALGRSMNLEVVAEGVETEDQVAFLCSEGCRLGQGFLMGRPLPVDQAEKYLQAASSAG</sequence>
<keyword evidence="6" id="KW-1185">Reference proteome</keyword>
<dbReference type="PANTHER" id="PTHR44757:SF2">
    <property type="entry name" value="BIOFILM ARCHITECTURE MAINTENANCE PROTEIN MBAA"/>
    <property type="match status" value="1"/>
</dbReference>
<dbReference type="Pfam" id="PF13185">
    <property type="entry name" value="GAF_2"/>
    <property type="match status" value="1"/>
</dbReference>
<dbReference type="PROSITE" id="PS50887">
    <property type="entry name" value="GGDEF"/>
    <property type="match status" value="1"/>
</dbReference>
<accession>A0ABM8HSJ3</accession>
<evidence type="ECO:0008006" key="7">
    <source>
        <dbReference type="Google" id="ProtNLM"/>
    </source>
</evidence>
<dbReference type="RefSeq" id="WP_221251090.1">
    <property type="nucleotide sequence ID" value="NZ_AP024355.1"/>
</dbReference>
<dbReference type="PROSITE" id="PS50883">
    <property type="entry name" value="EAL"/>
    <property type="match status" value="1"/>
</dbReference>
<dbReference type="SUPFAM" id="SSF55781">
    <property type="entry name" value="GAF domain-like"/>
    <property type="match status" value="1"/>
</dbReference>
<feature type="domain" description="GGDEF" evidence="4">
    <location>
        <begin position="347"/>
        <end position="480"/>
    </location>
</feature>
<keyword evidence="2" id="KW-0472">Membrane</keyword>
<dbReference type="SUPFAM" id="SSF141868">
    <property type="entry name" value="EAL domain-like"/>
    <property type="match status" value="1"/>
</dbReference>
<feature type="domain" description="EAL" evidence="3">
    <location>
        <begin position="489"/>
        <end position="743"/>
    </location>
</feature>
<dbReference type="SMART" id="SM00052">
    <property type="entry name" value="EAL"/>
    <property type="match status" value="1"/>
</dbReference>
<dbReference type="Gene3D" id="3.30.70.270">
    <property type="match status" value="1"/>
</dbReference>
<evidence type="ECO:0000259" key="4">
    <source>
        <dbReference type="PROSITE" id="PS50887"/>
    </source>
</evidence>
<dbReference type="Gene3D" id="3.20.20.450">
    <property type="entry name" value="EAL domain"/>
    <property type="match status" value="1"/>
</dbReference>
<dbReference type="SUPFAM" id="SSF55073">
    <property type="entry name" value="Nucleotide cyclase"/>
    <property type="match status" value="1"/>
</dbReference>
<organism evidence="5 6">
    <name type="scientific">Desulfuromonas versatilis</name>
    <dbReference type="NCBI Taxonomy" id="2802975"/>
    <lineage>
        <taxon>Bacteria</taxon>
        <taxon>Pseudomonadati</taxon>
        <taxon>Thermodesulfobacteriota</taxon>
        <taxon>Desulfuromonadia</taxon>
        <taxon>Desulfuromonadales</taxon>
        <taxon>Desulfuromonadaceae</taxon>
        <taxon>Desulfuromonas</taxon>
    </lineage>
</organism>
<dbReference type="Gene3D" id="3.30.450.40">
    <property type="match status" value="1"/>
</dbReference>
<dbReference type="InterPro" id="IPR052155">
    <property type="entry name" value="Biofilm_reg_signaling"/>
</dbReference>
<dbReference type="InterPro" id="IPR001633">
    <property type="entry name" value="EAL_dom"/>
</dbReference>
<dbReference type="PANTHER" id="PTHR44757">
    <property type="entry name" value="DIGUANYLATE CYCLASE DGCP"/>
    <property type="match status" value="1"/>
</dbReference>
<protein>
    <recommendedName>
        <fullName evidence="7">Diguanylate cyclase/phosphodiesterase with GAF sensor</fullName>
    </recommendedName>
</protein>
<dbReference type="EMBL" id="AP024355">
    <property type="protein sequence ID" value="BCR03624.1"/>
    <property type="molecule type" value="Genomic_DNA"/>
</dbReference>
<evidence type="ECO:0000256" key="1">
    <source>
        <dbReference type="SAM" id="Coils"/>
    </source>
</evidence>
<evidence type="ECO:0000256" key="2">
    <source>
        <dbReference type="SAM" id="Phobius"/>
    </source>
</evidence>
<evidence type="ECO:0000313" key="6">
    <source>
        <dbReference type="Proteomes" id="UP001319827"/>
    </source>
</evidence>
<keyword evidence="1" id="KW-0175">Coiled coil</keyword>
<feature type="transmembrane region" description="Helical" evidence="2">
    <location>
        <begin position="6"/>
        <end position="29"/>
    </location>
</feature>
<name>A0ABM8HSJ3_9BACT</name>
<gene>
    <name evidence="5" type="ORF">DESUT3_06930</name>
</gene>
<dbReference type="NCBIfam" id="TIGR00254">
    <property type="entry name" value="GGDEF"/>
    <property type="match status" value="1"/>
</dbReference>
<feature type="coiled-coil region" evidence="1">
    <location>
        <begin position="282"/>
        <end position="309"/>
    </location>
</feature>
<dbReference type="InterPro" id="IPR000160">
    <property type="entry name" value="GGDEF_dom"/>
</dbReference>
<dbReference type="Pfam" id="PF00563">
    <property type="entry name" value="EAL"/>
    <property type="match status" value="1"/>
</dbReference>
<dbReference type="InterPro" id="IPR029787">
    <property type="entry name" value="Nucleotide_cyclase"/>
</dbReference>
<dbReference type="CDD" id="cd01948">
    <property type="entry name" value="EAL"/>
    <property type="match status" value="1"/>
</dbReference>
<dbReference type="Proteomes" id="UP001319827">
    <property type="component" value="Chromosome"/>
</dbReference>
<keyword evidence="2" id="KW-0812">Transmembrane</keyword>
<feature type="transmembrane region" description="Helical" evidence="2">
    <location>
        <begin position="41"/>
        <end position="60"/>
    </location>
</feature>
<dbReference type="SMART" id="SM00065">
    <property type="entry name" value="GAF"/>
    <property type="match status" value="1"/>
</dbReference>
<dbReference type="SMART" id="SM00267">
    <property type="entry name" value="GGDEF"/>
    <property type="match status" value="1"/>
</dbReference>
<keyword evidence="2" id="KW-1133">Transmembrane helix</keyword>
<evidence type="ECO:0000259" key="3">
    <source>
        <dbReference type="PROSITE" id="PS50883"/>
    </source>
</evidence>
<dbReference type="CDD" id="cd01949">
    <property type="entry name" value="GGDEF"/>
    <property type="match status" value="1"/>
</dbReference>
<dbReference type="Pfam" id="PF00990">
    <property type="entry name" value="GGDEF"/>
    <property type="match status" value="1"/>
</dbReference>